<sequence length="125" mass="14767">MVTLQEQFEKNFPDKKEQFISAYKKYTKKNLKERLESKTYNKFFGSLEPIKNLTKLEKFCIAGTDVEEGIEYIPALIASKSGKTVRELTLENFEKEKGKQSYYIESKEKKLLQMEEETDKNVKNY</sequence>
<accession>A0A397S3W3</accession>
<evidence type="ECO:0000313" key="2">
    <source>
        <dbReference type="Proteomes" id="UP000265703"/>
    </source>
</evidence>
<proteinExistence type="predicted"/>
<dbReference type="EMBL" id="QKYT01000921">
    <property type="protein sequence ID" value="RIA80678.1"/>
    <property type="molecule type" value="Genomic_DNA"/>
</dbReference>
<dbReference type="OrthoDB" id="2449606at2759"/>
<keyword evidence="2" id="KW-1185">Reference proteome</keyword>
<dbReference type="AlphaFoldDB" id="A0A397S3W3"/>
<dbReference type="Proteomes" id="UP000265703">
    <property type="component" value="Unassembled WGS sequence"/>
</dbReference>
<gene>
    <name evidence="1" type="ORF">C1645_838288</name>
</gene>
<name>A0A397S3W3_9GLOM</name>
<reference evidence="1 2" key="1">
    <citation type="submission" date="2018-06" db="EMBL/GenBank/DDBJ databases">
        <title>Comparative genomics reveals the genomic features of Rhizophagus irregularis, R. cerebriforme, R. diaphanum and Gigaspora rosea, and their symbiotic lifestyle signature.</title>
        <authorList>
            <person name="Morin E."/>
            <person name="San Clemente H."/>
            <person name="Chen E.C.H."/>
            <person name="De La Providencia I."/>
            <person name="Hainaut M."/>
            <person name="Kuo A."/>
            <person name="Kohler A."/>
            <person name="Murat C."/>
            <person name="Tang N."/>
            <person name="Roy S."/>
            <person name="Loubradou J."/>
            <person name="Henrissat B."/>
            <person name="Grigoriev I.V."/>
            <person name="Corradi N."/>
            <person name="Roux C."/>
            <person name="Martin F.M."/>
        </authorList>
    </citation>
    <scope>NUCLEOTIDE SEQUENCE [LARGE SCALE GENOMIC DNA]</scope>
    <source>
        <strain evidence="1 2">DAOM 227022</strain>
    </source>
</reference>
<organism evidence="1 2">
    <name type="scientific">Glomus cerebriforme</name>
    <dbReference type="NCBI Taxonomy" id="658196"/>
    <lineage>
        <taxon>Eukaryota</taxon>
        <taxon>Fungi</taxon>
        <taxon>Fungi incertae sedis</taxon>
        <taxon>Mucoromycota</taxon>
        <taxon>Glomeromycotina</taxon>
        <taxon>Glomeromycetes</taxon>
        <taxon>Glomerales</taxon>
        <taxon>Glomeraceae</taxon>
        <taxon>Glomus</taxon>
    </lineage>
</organism>
<comment type="caution">
    <text evidence="1">The sequence shown here is derived from an EMBL/GenBank/DDBJ whole genome shotgun (WGS) entry which is preliminary data.</text>
</comment>
<evidence type="ECO:0000313" key="1">
    <source>
        <dbReference type="EMBL" id="RIA80678.1"/>
    </source>
</evidence>
<protein>
    <submittedName>
        <fullName evidence="1">Uncharacterized protein</fullName>
    </submittedName>
</protein>